<protein>
    <recommendedName>
        <fullName evidence="3">TonB C-terminal domain-containing protein</fullName>
    </recommendedName>
</protein>
<evidence type="ECO:0000313" key="1">
    <source>
        <dbReference type="EMBL" id="MBB5572853.1"/>
    </source>
</evidence>
<dbReference type="RefSeq" id="WP_183937677.1">
    <property type="nucleotide sequence ID" value="NZ_JACHBI010000002.1"/>
</dbReference>
<accession>A0A7W9D080</accession>
<evidence type="ECO:0008006" key="3">
    <source>
        <dbReference type="Google" id="ProtNLM"/>
    </source>
</evidence>
<dbReference type="AlphaFoldDB" id="A0A7W9D080"/>
<dbReference type="Proteomes" id="UP000549882">
    <property type="component" value="Unassembled WGS sequence"/>
</dbReference>
<keyword evidence="2" id="KW-1185">Reference proteome</keyword>
<organism evidence="1 2">
    <name type="scientific">Rhizobium paranaense</name>
    <dbReference type="NCBI Taxonomy" id="1650438"/>
    <lineage>
        <taxon>Bacteria</taxon>
        <taxon>Pseudomonadati</taxon>
        <taxon>Pseudomonadota</taxon>
        <taxon>Alphaproteobacteria</taxon>
        <taxon>Hyphomicrobiales</taxon>
        <taxon>Rhizobiaceae</taxon>
        <taxon>Rhizobium/Agrobacterium group</taxon>
        <taxon>Rhizobium</taxon>
    </lineage>
</organism>
<dbReference type="EMBL" id="JACHBI010000002">
    <property type="protein sequence ID" value="MBB5572853.1"/>
    <property type="molecule type" value="Genomic_DNA"/>
</dbReference>
<dbReference type="Gene3D" id="3.30.1150.10">
    <property type="match status" value="1"/>
</dbReference>
<comment type="caution">
    <text evidence="1">The sequence shown here is derived from an EMBL/GenBank/DDBJ whole genome shotgun (WGS) entry which is preliminary data.</text>
</comment>
<name>A0A7W9D080_9HYPH</name>
<reference evidence="1 2" key="1">
    <citation type="submission" date="2020-08" db="EMBL/GenBank/DDBJ databases">
        <title>Genomic Encyclopedia of Type Strains, Phase IV (KMG-V): Genome sequencing to study the core and pangenomes of soil and plant-associated prokaryotes.</title>
        <authorList>
            <person name="Whitman W."/>
        </authorList>
    </citation>
    <scope>NUCLEOTIDE SEQUENCE [LARGE SCALE GENOMIC DNA]</scope>
    <source>
        <strain evidence="1 2">SEMIA 4064</strain>
    </source>
</reference>
<dbReference type="SUPFAM" id="SSF74653">
    <property type="entry name" value="TolA/TonB C-terminal domain"/>
    <property type="match status" value="1"/>
</dbReference>
<evidence type="ECO:0000313" key="2">
    <source>
        <dbReference type="Proteomes" id="UP000549882"/>
    </source>
</evidence>
<gene>
    <name evidence="1" type="ORF">GGD50_001457</name>
</gene>
<sequence>MALGIMLAGSVLAEPAKAAGVHQLGRAAEDSICEKVAENWNLVPGLPGIKNVHVRVRLRLDRTGQIVGEPYLTTRGGPKQTQIAAAASALRAVLRAAPFKNLPQTQFDNETSSVEVILNFTPSDMAL</sequence>
<proteinExistence type="predicted"/>